<dbReference type="PANTHER" id="PTHR37828:SF1">
    <property type="entry name" value="YCII-RELATED DOMAIN-CONTAINING PROTEIN"/>
    <property type="match status" value="1"/>
</dbReference>
<dbReference type="Gene3D" id="3.30.70.1060">
    <property type="entry name" value="Dimeric alpha+beta barrel"/>
    <property type="match status" value="1"/>
</dbReference>
<dbReference type="AlphaFoldDB" id="A0A5C4JL61"/>
<reference evidence="3 4" key="1">
    <citation type="submission" date="2019-05" db="EMBL/GenBank/DDBJ databases">
        <authorList>
            <person name="Lee S.D."/>
        </authorList>
    </citation>
    <scope>NUCLEOTIDE SEQUENCE [LARGE SCALE GENOMIC DNA]</scope>
    <source>
        <strain evidence="3 4">GH2-6</strain>
    </source>
</reference>
<dbReference type="Proteomes" id="UP000307874">
    <property type="component" value="Unassembled WGS sequence"/>
</dbReference>
<dbReference type="PANTHER" id="PTHR37828">
    <property type="entry name" value="GSR2449 PROTEIN"/>
    <property type="match status" value="1"/>
</dbReference>
<organism evidence="3 4">
    <name type="scientific">Martelella lutilitoris</name>
    <dbReference type="NCBI Taxonomy" id="2583532"/>
    <lineage>
        <taxon>Bacteria</taxon>
        <taxon>Pseudomonadati</taxon>
        <taxon>Pseudomonadota</taxon>
        <taxon>Alphaproteobacteria</taxon>
        <taxon>Hyphomicrobiales</taxon>
        <taxon>Aurantimonadaceae</taxon>
        <taxon>Martelella</taxon>
    </lineage>
</organism>
<dbReference type="Pfam" id="PF03795">
    <property type="entry name" value="YCII"/>
    <property type="match status" value="1"/>
</dbReference>
<comment type="similarity">
    <text evidence="1">Belongs to the YciI family.</text>
</comment>
<dbReference type="OrthoDB" id="9814407at2"/>
<protein>
    <submittedName>
        <fullName evidence="3">GTP cyclohydrolase</fullName>
    </submittedName>
</protein>
<accession>A0A5C4JL61</accession>
<evidence type="ECO:0000259" key="2">
    <source>
        <dbReference type="Pfam" id="PF03795"/>
    </source>
</evidence>
<name>A0A5C4JL61_9HYPH</name>
<feature type="domain" description="YCII-related" evidence="2">
    <location>
        <begin position="11"/>
        <end position="79"/>
    </location>
</feature>
<keyword evidence="4" id="KW-1185">Reference proteome</keyword>
<evidence type="ECO:0000256" key="1">
    <source>
        <dbReference type="ARBA" id="ARBA00007689"/>
    </source>
</evidence>
<proteinExistence type="inferred from homology"/>
<evidence type="ECO:0000313" key="3">
    <source>
        <dbReference type="EMBL" id="TNB46047.1"/>
    </source>
</evidence>
<dbReference type="GO" id="GO:0016787">
    <property type="term" value="F:hydrolase activity"/>
    <property type="evidence" value="ECO:0007669"/>
    <property type="project" value="UniProtKB-KW"/>
</dbReference>
<evidence type="ECO:0000313" key="4">
    <source>
        <dbReference type="Proteomes" id="UP000307874"/>
    </source>
</evidence>
<keyword evidence="3" id="KW-0378">Hydrolase</keyword>
<gene>
    <name evidence="3" type="ORF">FF124_19860</name>
</gene>
<dbReference type="InterPro" id="IPR005545">
    <property type="entry name" value="YCII"/>
</dbReference>
<dbReference type="EMBL" id="VCLB01000013">
    <property type="protein sequence ID" value="TNB46047.1"/>
    <property type="molecule type" value="Genomic_DNA"/>
</dbReference>
<dbReference type="InterPro" id="IPR011008">
    <property type="entry name" value="Dimeric_a/b-barrel"/>
</dbReference>
<dbReference type="RefSeq" id="WP_138750228.1">
    <property type="nucleotide sequence ID" value="NZ_VCLB01000013.1"/>
</dbReference>
<reference evidence="3 4" key="2">
    <citation type="submission" date="2019-06" db="EMBL/GenBank/DDBJ databases">
        <title>Martelella lutilitoris sp. nov., isolated from a tidal mudflat.</title>
        <authorList>
            <person name="Kim Y.-J."/>
        </authorList>
    </citation>
    <scope>NUCLEOTIDE SEQUENCE [LARGE SCALE GENOMIC DNA]</scope>
    <source>
        <strain evidence="3 4">GH2-6</strain>
    </source>
</reference>
<comment type="caution">
    <text evidence="3">The sequence shown here is derived from an EMBL/GenBank/DDBJ whole genome shotgun (WGS) entry which is preliminary data.</text>
</comment>
<dbReference type="SUPFAM" id="SSF54909">
    <property type="entry name" value="Dimeric alpha+beta barrel"/>
    <property type="match status" value="1"/>
</dbReference>
<sequence>MILISLTYVAPMEAVEKHFDGHIAWLNRHYADGVFLASGRKVPRTGGVIIASGSLDQVRAICETDPFVSEGVAQYALTEVDFSKTVDSVSGLKQA</sequence>